<protein>
    <submittedName>
        <fullName evidence="2">VCBS repeat-containing protein</fullName>
    </submittedName>
</protein>
<evidence type="ECO:0000313" key="3">
    <source>
        <dbReference type="Proteomes" id="UP001243009"/>
    </source>
</evidence>
<dbReference type="InterPro" id="IPR013517">
    <property type="entry name" value="FG-GAP"/>
</dbReference>
<reference evidence="2 3" key="1">
    <citation type="submission" date="2023-08" db="EMBL/GenBank/DDBJ databases">
        <title>The draft genome sequence of Paracraurococcus sp. LOR1-02.</title>
        <authorList>
            <person name="Kingkaew E."/>
            <person name="Tanasupawat S."/>
        </authorList>
    </citation>
    <scope>NUCLEOTIDE SEQUENCE [LARGE SCALE GENOMIC DNA]</scope>
    <source>
        <strain evidence="2 3">LOR1-02</strain>
    </source>
</reference>
<keyword evidence="3" id="KW-1185">Reference proteome</keyword>
<sequence>MASISESAAPSLGGAAQMRVTYSQVVIDPAPDLGGAQPLEKALGDLNLDGRPDAILGAGNAGGGGLYWYASPGTGALTDPWAKHVIAETGDFYEDMAILDVNRDGAPDIVASVDDGLAWFENPLRQGGDAVNGPWTRHTIRTDGAAHAIAVADIDGDGRQDIVIAGSVGRGSPPAILFQDGPDAWTQRSFGQVGDGMALLSIGTGKGAINIVGGDGDSVVWYENPRETGGNARLDAWVPHVAATLPHAFYDAFAAGVFTPGGRMDLVVASSEDYPDNPSGLYRLVAPADPRQAWSIQVIDPSYTAVHRVNLADMNRDGLLDIVVAEQEQAHNSPPDFDQDFGQQRVAVFLNQGNGSFAEQRIAMTGGHNQVAVDVNMDGYPDILNANHGVFGAPHPLELWVSQPVMAADWP</sequence>
<evidence type="ECO:0000313" key="2">
    <source>
        <dbReference type="EMBL" id="MDO9708447.1"/>
    </source>
</evidence>
<dbReference type="EMBL" id="JAUTWS010000007">
    <property type="protein sequence ID" value="MDO9708447.1"/>
    <property type="molecule type" value="Genomic_DNA"/>
</dbReference>
<comment type="caution">
    <text evidence="2">The sequence shown here is derived from an EMBL/GenBank/DDBJ whole genome shotgun (WGS) entry which is preliminary data.</text>
</comment>
<dbReference type="PANTHER" id="PTHR45460">
    <property type="entry name" value="SIMILAR TO CYSTEINE PROTEINASE"/>
    <property type="match status" value="1"/>
</dbReference>
<dbReference type="PANTHER" id="PTHR45460:SF2">
    <property type="entry name" value="ALPHA 1,3 GLUCANASE, GH71 FAMILY (EUROFUNG)"/>
    <property type="match status" value="1"/>
</dbReference>
<accession>A0ABT9DX28</accession>
<dbReference type="RefSeq" id="WP_305103317.1">
    <property type="nucleotide sequence ID" value="NZ_JAUTWS010000007.1"/>
</dbReference>
<dbReference type="SUPFAM" id="SSF69318">
    <property type="entry name" value="Integrin alpha N-terminal domain"/>
    <property type="match status" value="1"/>
</dbReference>
<keyword evidence="1" id="KW-0732">Signal</keyword>
<dbReference type="Proteomes" id="UP001243009">
    <property type="component" value="Unassembled WGS sequence"/>
</dbReference>
<dbReference type="Gene3D" id="2.130.10.130">
    <property type="entry name" value="Integrin alpha, N-terminal"/>
    <property type="match status" value="2"/>
</dbReference>
<proteinExistence type="predicted"/>
<name>A0ABT9DX28_9PROT</name>
<evidence type="ECO:0000256" key="1">
    <source>
        <dbReference type="ARBA" id="ARBA00022729"/>
    </source>
</evidence>
<organism evidence="2 3">
    <name type="scientific">Paracraurococcus lichenis</name>
    <dbReference type="NCBI Taxonomy" id="3064888"/>
    <lineage>
        <taxon>Bacteria</taxon>
        <taxon>Pseudomonadati</taxon>
        <taxon>Pseudomonadota</taxon>
        <taxon>Alphaproteobacteria</taxon>
        <taxon>Acetobacterales</taxon>
        <taxon>Roseomonadaceae</taxon>
        <taxon>Paracraurococcus</taxon>
    </lineage>
</organism>
<dbReference type="InterPro" id="IPR028994">
    <property type="entry name" value="Integrin_alpha_N"/>
</dbReference>
<dbReference type="Pfam" id="PF13517">
    <property type="entry name" value="FG-GAP_3"/>
    <property type="match status" value="1"/>
</dbReference>
<gene>
    <name evidence="2" type="ORF">Q7A36_08840</name>
</gene>